<reference evidence="1 2" key="1">
    <citation type="journal article" date="2019" name="Sci. Rep.">
        <title>Orb-weaving spider Araneus ventricosus genome elucidates the spidroin gene catalogue.</title>
        <authorList>
            <person name="Kono N."/>
            <person name="Nakamura H."/>
            <person name="Ohtoshi R."/>
            <person name="Moran D.A.P."/>
            <person name="Shinohara A."/>
            <person name="Yoshida Y."/>
            <person name="Fujiwara M."/>
            <person name="Mori M."/>
            <person name="Tomita M."/>
            <person name="Arakawa K."/>
        </authorList>
    </citation>
    <scope>NUCLEOTIDE SEQUENCE [LARGE SCALE GENOMIC DNA]</scope>
</reference>
<dbReference type="AlphaFoldDB" id="A0A4Y2ETN3"/>
<accession>A0A4Y2ETN3</accession>
<name>A0A4Y2ETN3_ARAVE</name>
<dbReference type="EMBL" id="BGPR01000680">
    <property type="protein sequence ID" value="GBM31274.1"/>
    <property type="molecule type" value="Genomic_DNA"/>
</dbReference>
<proteinExistence type="predicted"/>
<dbReference type="Proteomes" id="UP000499080">
    <property type="component" value="Unassembled WGS sequence"/>
</dbReference>
<protein>
    <submittedName>
        <fullName evidence="1">Uncharacterized protein</fullName>
    </submittedName>
</protein>
<sequence length="108" mass="12262">MRHVIHGSSKVRYHCSSIPYSSSPTRLISDFLTSTRGPNLGISFDEPLPSHRGPKLESAYEVLDFEFVGIPLCQFPSVFKTDDCFFLPVFQKFHFRRDVNGLPNPSTI</sequence>
<gene>
    <name evidence="1" type="ORF">AVEN_91276_1</name>
</gene>
<keyword evidence="2" id="KW-1185">Reference proteome</keyword>
<evidence type="ECO:0000313" key="2">
    <source>
        <dbReference type="Proteomes" id="UP000499080"/>
    </source>
</evidence>
<organism evidence="1 2">
    <name type="scientific">Araneus ventricosus</name>
    <name type="common">Orbweaver spider</name>
    <name type="synonym">Epeira ventricosa</name>
    <dbReference type="NCBI Taxonomy" id="182803"/>
    <lineage>
        <taxon>Eukaryota</taxon>
        <taxon>Metazoa</taxon>
        <taxon>Ecdysozoa</taxon>
        <taxon>Arthropoda</taxon>
        <taxon>Chelicerata</taxon>
        <taxon>Arachnida</taxon>
        <taxon>Araneae</taxon>
        <taxon>Araneomorphae</taxon>
        <taxon>Entelegynae</taxon>
        <taxon>Araneoidea</taxon>
        <taxon>Araneidae</taxon>
        <taxon>Araneus</taxon>
    </lineage>
</organism>
<evidence type="ECO:0000313" key="1">
    <source>
        <dbReference type="EMBL" id="GBM31274.1"/>
    </source>
</evidence>
<comment type="caution">
    <text evidence="1">The sequence shown here is derived from an EMBL/GenBank/DDBJ whole genome shotgun (WGS) entry which is preliminary data.</text>
</comment>